<keyword evidence="2" id="KW-1185">Reference proteome</keyword>
<dbReference type="Proteomes" id="UP000887013">
    <property type="component" value="Unassembled WGS sequence"/>
</dbReference>
<dbReference type="EMBL" id="BMAW01035791">
    <property type="protein sequence ID" value="GFU41149.1"/>
    <property type="molecule type" value="Genomic_DNA"/>
</dbReference>
<dbReference type="Gene3D" id="3.30.70.270">
    <property type="match status" value="2"/>
</dbReference>
<dbReference type="OrthoDB" id="8000983at2759"/>
<evidence type="ECO:0000313" key="1">
    <source>
        <dbReference type="EMBL" id="GFU41149.1"/>
    </source>
</evidence>
<dbReference type="InterPro" id="IPR043128">
    <property type="entry name" value="Rev_trsase/Diguanyl_cyclase"/>
</dbReference>
<comment type="caution">
    <text evidence="1">The sequence shown here is derived from an EMBL/GenBank/DDBJ whole genome shotgun (WGS) entry which is preliminary data.</text>
</comment>
<dbReference type="PANTHER" id="PTHR33064">
    <property type="entry name" value="POL PROTEIN"/>
    <property type="match status" value="1"/>
</dbReference>
<evidence type="ECO:0000313" key="2">
    <source>
        <dbReference type="Proteomes" id="UP000887013"/>
    </source>
</evidence>
<dbReference type="PANTHER" id="PTHR33064:SF37">
    <property type="entry name" value="RIBONUCLEASE H"/>
    <property type="match status" value="1"/>
</dbReference>
<reference evidence="1" key="1">
    <citation type="submission" date="2020-08" db="EMBL/GenBank/DDBJ databases">
        <title>Multicomponent nature underlies the extraordinary mechanical properties of spider dragline silk.</title>
        <authorList>
            <person name="Kono N."/>
            <person name="Nakamura H."/>
            <person name="Mori M."/>
            <person name="Yoshida Y."/>
            <person name="Ohtoshi R."/>
            <person name="Malay A.D."/>
            <person name="Moran D.A.P."/>
            <person name="Tomita M."/>
            <person name="Numata K."/>
            <person name="Arakawa K."/>
        </authorList>
    </citation>
    <scope>NUCLEOTIDE SEQUENCE</scope>
</reference>
<dbReference type="SUPFAM" id="SSF56672">
    <property type="entry name" value="DNA/RNA polymerases"/>
    <property type="match status" value="1"/>
</dbReference>
<proteinExistence type="predicted"/>
<dbReference type="AlphaFoldDB" id="A0A8X6QV72"/>
<dbReference type="GO" id="GO:0071897">
    <property type="term" value="P:DNA biosynthetic process"/>
    <property type="evidence" value="ECO:0007669"/>
    <property type="project" value="UniProtKB-ARBA"/>
</dbReference>
<accession>A0A8X6QV72</accession>
<dbReference type="InterPro" id="IPR043502">
    <property type="entry name" value="DNA/RNA_pol_sf"/>
</dbReference>
<name>A0A8X6QV72_NEPPI</name>
<dbReference type="InterPro" id="IPR051320">
    <property type="entry name" value="Viral_Replic_Matur_Polypro"/>
</dbReference>
<protein>
    <submittedName>
        <fullName evidence="1">Transposon Tf2-6 polyprotein</fullName>
    </submittedName>
</protein>
<gene>
    <name evidence="1" type="primary">Tf2-6_226</name>
    <name evidence="1" type="ORF">NPIL_221651</name>
</gene>
<organism evidence="1 2">
    <name type="scientific">Nephila pilipes</name>
    <name type="common">Giant wood spider</name>
    <name type="synonym">Nephila maculata</name>
    <dbReference type="NCBI Taxonomy" id="299642"/>
    <lineage>
        <taxon>Eukaryota</taxon>
        <taxon>Metazoa</taxon>
        <taxon>Ecdysozoa</taxon>
        <taxon>Arthropoda</taxon>
        <taxon>Chelicerata</taxon>
        <taxon>Arachnida</taxon>
        <taxon>Araneae</taxon>
        <taxon>Araneomorphae</taxon>
        <taxon>Entelegynae</taxon>
        <taxon>Araneoidea</taxon>
        <taxon>Nephilidae</taxon>
        <taxon>Nephila</taxon>
    </lineage>
</organism>
<sequence>MRPFNSNYTSALHLAPKKGSDDWRPVGNYRSLNSQQDRFQLLLKIFIKLLFVLLLDSSRALEFNLVYAIHQVPFKELIEHLRALFSRLEHYGLKIKSPKCTFGVSTLGFLVFTVSKHGISPIPDRVYAILKFPRPTNLIQLRRFLDMFNFCRRILAKATHKLSQLIKFLEGLTNKKKSLRPTKKSEAFLQ</sequence>
<dbReference type="Gene3D" id="3.10.10.10">
    <property type="entry name" value="HIV Type 1 Reverse Transcriptase, subunit A, domain 1"/>
    <property type="match status" value="1"/>
</dbReference>